<evidence type="ECO:0000259" key="1">
    <source>
        <dbReference type="Pfam" id="PF00881"/>
    </source>
</evidence>
<dbReference type="Gene3D" id="3.40.109.10">
    <property type="entry name" value="NADH Oxidase"/>
    <property type="match status" value="1"/>
</dbReference>
<reference evidence="3" key="1">
    <citation type="journal article" date="2019" name="Int. J. Syst. Evol. Microbiol.">
        <title>The Global Catalogue of Microorganisms (GCM) 10K type strain sequencing project: providing services to taxonomists for standard genome sequencing and annotation.</title>
        <authorList>
            <consortium name="The Broad Institute Genomics Platform"/>
            <consortium name="The Broad Institute Genome Sequencing Center for Infectious Disease"/>
            <person name="Wu L."/>
            <person name="Ma J."/>
        </authorList>
    </citation>
    <scope>NUCLEOTIDE SEQUENCE [LARGE SCALE GENOMIC DNA]</scope>
    <source>
        <strain evidence="3">JCM 19129</strain>
    </source>
</reference>
<name>A0ABP9FRI1_9MICC</name>
<proteinExistence type="predicted"/>
<dbReference type="SUPFAM" id="SSF55469">
    <property type="entry name" value="FMN-dependent nitroreductase-like"/>
    <property type="match status" value="1"/>
</dbReference>
<dbReference type="EMBL" id="BAABLW010000002">
    <property type="protein sequence ID" value="GAA4914353.1"/>
    <property type="molecule type" value="Genomic_DNA"/>
</dbReference>
<dbReference type="NCBIfam" id="NF003768">
    <property type="entry name" value="PRK05365.1"/>
    <property type="match status" value="1"/>
</dbReference>
<dbReference type="InterPro" id="IPR029479">
    <property type="entry name" value="Nitroreductase"/>
</dbReference>
<dbReference type="InterPro" id="IPR050461">
    <property type="entry name" value="Nitroreductase_HadB/RutE"/>
</dbReference>
<evidence type="ECO:0000313" key="2">
    <source>
        <dbReference type="EMBL" id="GAA4914353.1"/>
    </source>
</evidence>
<keyword evidence="3" id="KW-1185">Reference proteome</keyword>
<dbReference type="RefSeq" id="WP_345476646.1">
    <property type="nucleotide sequence ID" value="NZ_BAABLW010000002.1"/>
</dbReference>
<protein>
    <submittedName>
        <fullName evidence="2">Malonic semialdehyde reductase</fullName>
    </submittedName>
</protein>
<comment type="caution">
    <text evidence="2">The sequence shown here is derived from an EMBL/GenBank/DDBJ whole genome shotgun (WGS) entry which is preliminary data.</text>
</comment>
<accession>A0ABP9FRI1</accession>
<sequence length="212" mass="23005">MSTQQSPSTDTLLKELEPDALHRLFTGAHTTHTFTDEPVDPALVQRAYEDLRWAPTAFNSQPLRLTVLTPGETRDAVIKHLMDANQAKTKAAPLTIVAAYTADWHERMDVLAPQREGARESFANKGGMRESVGQQSALIQVGYLLLALRAHGLEVGPMTGLNAAGVDSVVHTENGWKTLVVINVGHGPNPADEDAIRPRGGRLDFDDAAQVL</sequence>
<gene>
    <name evidence="2" type="ORF">GCM10025790_06600</name>
</gene>
<dbReference type="Pfam" id="PF00881">
    <property type="entry name" value="Nitroreductase"/>
    <property type="match status" value="1"/>
</dbReference>
<dbReference type="Proteomes" id="UP001500368">
    <property type="component" value="Unassembled WGS sequence"/>
</dbReference>
<dbReference type="PANTHER" id="PTHR43543:SF1">
    <property type="entry name" value="MALONIC SEMIALDEHYDE REDUCTASE RUTE-RELATED"/>
    <property type="match status" value="1"/>
</dbReference>
<dbReference type="InterPro" id="IPR000415">
    <property type="entry name" value="Nitroreductase-like"/>
</dbReference>
<dbReference type="PANTHER" id="PTHR43543">
    <property type="entry name" value="MALONIC SEMIALDEHYDE REDUCTASE RUTE-RELATED"/>
    <property type="match status" value="1"/>
</dbReference>
<feature type="domain" description="Nitroreductase" evidence="1">
    <location>
        <begin position="29"/>
        <end position="186"/>
    </location>
</feature>
<evidence type="ECO:0000313" key="3">
    <source>
        <dbReference type="Proteomes" id="UP001500368"/>
    </source>
</evidence>
<organism evidence="2 3">
    <name type="scientific">Nesterenkonia rhizosphaerae</name>
    <dbReference type="NCBI Taxonomy" id="1348272"/>
    <lineage>
        <taxon>Bacteria</taxon>
        <taxon>Bacillati</taxon>
        <taxon>Actinomycetota</taxon>
        <taxon>Actinomycetes</taxon>
        <taxon>Micrococcales</taxon>
        <taxon>Micrococcaceae</taxon>
        <taxon>Nesterenkonia</taxon>
    </lineage>
</organism>